<reference evidence="2 3" key="1">
    <citation type="submission" date="2016-05" db="EMBL/GenBank/DDBJ databases">
        <title>Nuclear genome of Blastocystis sp. subtype 1 NandII.</title>
        <authorList>
            <person name="Gentekaki E."/>
            <person name="Curtis B."/>
            <person name="Stairs C."/>
            <person name="Eme L."/>
            <person name="Herman E."/>
            <person name="Klimes V."/>
            <person name="Arias M.C."/>
            <person name="Elias M."/>
            <person name="Hilliou F."/>
            <person name="Klute M."/>
            <person name="Malik S.-B."/>
            <person name="Pightling A."/>
            <person name="Rachubinski R."/>
            <person name="Salas D."/>
            <person name="Schlacht A."/>
            <person name="Suga H."/>
            <person name="Archibald J."/>
            <person name="Ball S.G."/>
            <person name="Clark G."/>
            <person name="Dacks J."/>
            <person name="Van Der Giezen M."/>
            <person name="Tsaousis A."/>
            <person name="Roger A."/>
        </authorList>
    </citation>
    <scope>NUCLEOTIDE SEQUENCE [LARGE SCALE GENOMIC DNA]</scope>
    <source>
        <strain evidence="3">ATCC 50177 / NandII</strain>
    </source>
</reference>
<keyword evidence="3" id="KW-1185">Reference proteome</keyword>
<dbReference type="STRING" id="478820.A0A196SJF0"/>
<evidence type="ECO:0000313" key="3">
    <source>
        <dbReference type="Proteomes" id="UP000078348"/>
    </source>
</evidence>
<dbReference type="Gene3D" id="1.25.10.10">
    <property type="entry name" value="Leucine-rich Repeat Variant"/>
    <property type="match status" value="1"/>
</dbReference>
<dbReference type="PANTHER" id="PTHR10648:SF1">
    <property type="entry name" value="SERINE_THREONINE-PROTEIN PHOSPHATASE 4 REGULATORY SUBUNIT 1"/>
    <property type="match status" value="1"/>
</dbReference>
<proteinExistence type="predicted"/>
<protein>
    <submittedName>
        <fullName evidence="2">Phosphatase 4 regulatory subunit 1</fullName>
    </submittedName>
</protein>
<dbReference type="OrthoDB" id="340346at2759"/>
<dbReference type="AlphaFoldDB" id="A0A196SJF0"/>
<accession>A0A196SJF0</accession>
<dbReference type="GO" id="GO:0005737">
    <property type="term" value="C:cytoplasm"/>
    <property type="evidence" value="ECO:0007669"/>
    <property type="project" value="TreeGrafter"/>
</dbReference>
<dbReference type="InterPro" id="IPR011989">
    <property type="entry name" value="ARM-like"/>
</dbReference>
<keyword evidence="1" id="KW-0677">Repeat</keyword>
<sequence length="600" mass="68541">MTLSNEDRIRKYAFSDILVQRYCFIKDIKDCCEKGQFQSVKDTIVPILGDLVADRDNCIRCVALNQFECIAKLFFDYSYEEGIDLTQNVFFPLFKQTLMDITESVQKAAIDAFVACCSHIHRDDQGKYTYLFILQYVQHPEKEYKIIGCKLFRSAARVLGSEIMSEFGVSELLLLSKDPLCQVRKHAILAFGAVSSILDVQQVEEDIFNALLLNARSPSWVVKRACAIVIPEVFCNVRSHKTFLTITKTIGELFRDDNTWVKQAMLQTLGHLIAVIPSHFNINDDVKTRYMQLGNAKDDLPSNLYSRCCAFYFPAVLRALSSCDSFWNDMSDLYGRLSHHTDPIVRRSLAHSLHEVARIVGPKLAQKFLVPVQTHFLEDREDVRTGVLSHFADFCEALPEEERVRQAESVAHIVESLRETRQWRMRVEVVRQLPKLVGILPKAVVLEAVAPVFLTLLNDPVEIVRRETAACTFVVLNAAMEANAKRGVVYVFQIILFAKSPKYNTREMFLLCCPQLKRLLSSHSFKKMIRPIIVMLAHDRVACVRECVVDLILDEPDKKTRQLYGMKAVLKALESETDAEIVAKLAKHPLTRERWQGPEL</sequence>
<dbReference type="PANTHER" id="PTHR10648">
    <property type="entry name" value="SERINE/THREONINE-PROTEIN PHOSPHATASE PP2A 65 KDA REGULATORY SUBUNIT"/>
    <property type="match status" value="1"/>
</dbReference>
<name>A0A196SJF0_BLAHN</name>
<dbReference type="EMBL" id="LXWW01000044">
    <property type="protein sequence ID" value="OAO17170.1"/>
    <property type="molecule type" value="Genomic_DNA"/>
</dbReference>
<organism evidence="2 3">
    <name type="scientific">Blastocystis sp. subtype 1 (strain ATCC 50177 / NandII)</name>
    <dbReference type="NCBI Taxonomy" id="478820"/>
    <lineage>
        <taxon>Eukaryota</taxon>
        <taxon>Sar</taxon>
        <taxon>Stramenopiles</taxon>
        <taxon>Bigyra</taxon>
        <taxon>Opalozoa</taxon>
        <taxon>Opalinata</taxon>
        <taxon>Blastocystidae</taxon>
        <taxon>Blastocystis</taxon>
    </lineage>
</organism>
<dbReference type="GO" id="GO:0019888">
    <property type="term" value="F:protein phosphatase regulator activity"/>
    <property type="evidence" value="ECO:0007669"/>
    <property type="project" value="TreeGrafter"/>
</dbReference>
<dbReference type="InterPro" id="IPR051023">
    <property type="entry name" value="PP2A_Regulatory_Subunit_A"/>
</dbReference>
<evidence type="ECO:0000256" key="1">
    <source>
        <dbReference type="ARBA" id="ARBA00022737"/>
    </source>
</evidence>
<dbReference type="InterPro" id="IPR016024">
    <property type="entry name" value="ARM-type_fold"/>
</dbReference>
<comment type="caution">
    <text evidence="2">The sequence shown here is derived from an EMBL/GenBank/DDBJ whole genome shotgun (WGS) entry which is preliminary data.</text>
</comment>
<dbReference type="SUPFAM" id="SSF48371">
    <property type="entry name" value="ARM repeat"/>
    <property type="match status" value="1"/>
</dbReference>
<gene>
    <name evidence="2" type="ORF">AV274_1109</name>
</gene>
<evidence type="ECO:0000313" key="2">
    <source>
        <dbReference type="EMBL" id="OAO17170.1"/>
    </source>
</evidence>
<dbReference type="Proteomes" id="UP000078348">
    <property type="component" value="Unassembled WGS sequence"/>
</dbReference>